<dbReference type="EMBL" id="LR877150">
    <property type="protein sequence ID" value="CAD2216095.1"/>
    <property type="molecule type" value="Genomic_DNA"/>
</dbReference>
<dbReference type="InterPro" id="IPR009030">
    <property type="entry name" value="Growth_fac_rcpt_cys_sf"/>
</dbReference>
<organism evidence="4 5">
    <name type="scientific">Angomonas deanei</name>
    <dbReference type="NCBI Taxonomy" id="59799"/>
    <lineage>
        <taxon>Eukaryota</taxon>
        <taxon>Discoba</taxon>
        <taxon>Euglenozoa</taxon>
        <taxon>Kinetoplastea</taxon>
        <taxon>Metakinetoplastina</taxon>
        <taxon>Trypanosomatida</taxon>
        <taxon>Trypanosomatidae</taxon>
        <taxon>Strigomonadinae</taxon>
        <taxon>Angomonas</taxon>
    </lineage>
</organism>
<feature type="compositionally biased region" description="Low complexity" evidence="1">
    <location>
        <begin position="403"/>
        <end position="423"/>
    </location>
</feature>
<dbReference type="InterPro" id="IPR006212">
    <property type="entry name" value="Furin_repeat"/>
</dbReference>
<keyword evidence="2" id="KW-0472">Membrane</keyword>
<gene>
    <name evidence="4" type="ORF">ADEAN_000355600</name>
</gene>
<proteinExistence type="predicted"/>
<dbReference type="PANTHER" id="PTHR45756:SF1">
    <property type="entry name" value="PROTEIN KINASE DOMAIN CONTAINING PROTEIN"/>
    <property type="match status" value="1"/>
</dbReference>
<keyword evidence="5" id="KW-1185">Reference proteome</keyword>
<feature type="chain" id="PRO_5028823507" evidence="3">
    <location>
        <begin position="27"/>
        <end position="430"/>
    </location>
</feature>
<accession>A0A7G2C9G6</accession>
<dbReference type="AlphaFoldDB" id="A0A7G2C9G6"/>
<evidence type="ECO:0000256" key="1">
    <source>
        <dbReference type="SAM" id="MobiDB-lite"/>
    </source>
</evidence>
<reference evidence="4 5" key="1">
    <citation type="submission" date="2020-08" db="EMBL/GenBank/DDBJ databases">
        <authorList>
            <person name="Newling K."/>
            <person name="Davey J."/>
            <person name="Forrester S."/>
        </authorList>
    </citation>
    <scope>NUCLEOTIDE SEQUENCE [LARGE SCALE GENOMIC DNA]</scope>
    <source>
        <strain evidence="5">Crithidia deanei Carvalho (ATCC PRA-265)</strain>
    </source>
</reference>
<feature type="signal peptide" evidence="3">
    <location>
        <begin position="1"/>
        <end position="26"/>
    </location>
</feature>
<dbReference type="Proteomes" id="UP000515908">
    <property type="component" value="Chromosome 06"/>
</dbReference>
<name>A0A7G2C9G6_9TRYP</name>
<evidence type="ECO:0000313" key="5">
    <source>
        <dbReference type="Proteomes" id="UP000515908"/>
    </source>
</evidence>
<keyword evidence="3" id="KW-0732">Signal</keyword>
<dbReference type="PANTHER" id="PTHR45756">
    <property type="entry name" value="PALMITOYLTRANSFERASE"/>
    <property type="match status" value="1"/>
</dbReference>
<keyword evidence="2" id="KW-0812">Transmembrane</keyword>
<evidence type="ECO:0000256" key="2">
    <source>
        <dbReference type="SAM" id="Phobius"/>
    </source>
</evidence>
<feature type="transmembrane region" description="Helical" evidence="2">
    <location>
        <begin position="303"/>
        <end position="329"/>
    </location>
</feature>
<feature type="region of interest" description="Disordered" evidence="1">
    <location>
        <begin position="392"/>
        <end position="430"/>
    </location>
</feature>
<dbReference type="Gene3D" id="2.10.220.10">
    <property type="entry name" value="Hormone Receptor, Insulin-like Growth Factor Receptor 1, Chain A, domain 2"/>
    <property type="match status" value="1"/>
</dbReference>
<evidence type="ECO:0000313" key="4">
    <source>
        <dbReference type="EMBL" id="CAD2216095.1"/>
    </source>
</evidence>
<sequence length="430" mass="46028">MTLLSPPRRIALLLLLGLVHSTGVLGACTAGQINIILFGQQDDAFSCATKIDNCEFYTVPSWCIVCNDGYKPAADKLSCIQCTVSHCRTCNSNKKCIACDGNYVPSTDGSACVDQKPGCTGYNADGTCTGCISGYQQSGGSCILCSIPDCQKCSTANQCDTCSTGKIKNGNGVCVTNIPNCKTITDAGVCAACNDGYTLVGSACLECNVPNCDKCEIAANECTQCKVNYILLQKKCITCNVPQCRECSDNDVCAACEDGYGVVDGKCEPCKIEGCLVCTYNAYECSMDLQKATVAKEKKGIPWWVWLIVAIAAAALLGIILFVILWCCLRKPVVPVTVYEEDNYDSEKDSGDDQTRDLELDFNNRSFFARPPPILIMNDYVQPRIYTQDNNEVHGDLSSAAADSEVTSDESGGSSESSRTGDGSESGEHN</sequence>
<dbReference type="InterPro" id="IPR053215">
    <property type="entry name" value="TKL_Ser/Thr_kinase"/>
</dbReference>
<keyword evidence="2" id="KW-1133">Transmembrane helix</keyword>
<dbReference type="SUPFAM" id="SSF57184">
    <property type="entry name" value="Growth factor receptor domain"/>
    <property type="match status" value="2"/>
</dbReference>
<evidence type="ECO:0000256" key="3">
    <source>
        <dbReference type="SAM" id="SignalP"/>
    </source>
</evidence>
<dbReference type="SMART" id="SM00261">
    <property type="entry name" value="FU"/>
    <property type="match status" value="4"/>
</dbReference>
<protein>
    <submittedName>
        <fullName evidence="4">Uncharacterized protein</fullName>
    </submittedName>
</protein>
<dbReference type="VEuPathDB" id="TriTrypDB:ADEAN_000355600"/>